<dbReference type="GO" id="GO:0070847">
    <property type="term" value="C:core mediator complex"/>
    <property type="evidence" value="ECO:0007669"/>
    <property type="project" value="TreeGrafter"/>
</dbReference>
<evidence type="ECO:0000256" key="4">
    <source>
        <dbReference type="ARBA" id="ARBA00023163"/>
    </source>
</evidence>
<dbReference type="GO" id="GO:0003712">
    <property type="term" value="F:transcription coregulator activity"/>
    <property type="evidence" value="ECO:0007669"/>
    <property type="project" value="InterPro"/>
</dbReference>
<evidence type="ECO:0000256" key="3">
    <source>
        <dbReference type="ARBA" id="ARBA00023015"/>
    </source>
</evidence>
<dbReference type="PANTHER" id="PTHR13208:SF2">
    <property type="entry name" value="MEDIATOR OF RNA POLYMERASE II TRANSCRIPTION SUBUNIT 4"/>
    <property type="match status" value="1"/>
</dbReference>
<dbReference type="PANTHER" id="PTHR13208">
    <property type="entry name" value="MEDIATOR OF RNA POLYMERASE II TRANSCRIPTION SUBUNIT 4"/>
    <property type="match status" value="1"/>
</dbReference>
<dbReference type="GO" id="GO:0016592">
    <property type="term" value="C:mediator complex"/>
    <property type="evidence" value="ECO:0007669"/>
    <property type="project" value="InterPro"/>
</dbReference>
<dbReference type="GO" id="GO:0006357">
    <property type="term" value="P:regulation of transcription by RNA polymerase II"/>
    <property type="evidence" value="ECO:0007669"/>
    <property type="project" value="InterPro"/>
</dbReference>
<feature type="region of interest" description="Disordered" evidence="6">
    <location>
        <begin position="1"/>
        <end position="22"/>
    </location>
</feature>
<keyword evidence="4" id="KW-0804">Transcription</keyword>
<dbReference type="Proteomes" id="UP001279734">
    <property type="component" value="Unassembled WGS sequence"/>
</dbReference>
<evidence type="ECO:0000256" key="5">
    <source>
        <dbReference type="ARBA" id="ARBA00023242"/>
    </source>
</evidence>
<evidence type="ECO:0000256" key="6">
    <source>
        <dbReference type="SAM" id="MobiDB-lite"/>
    </source>
</evidence>
<evidence type="ECO:0000313" key="7">
    <source>
        <dbReference type="EMBL" id="GMH26710.1"/>
    </source>
</evidence>
<evidence type="ECO:0000256" key="1">
    <source>
        <dbReference type="ARBA" id="ARBA00004123"/>
    </source>
</evidence>
<sequence>MLVDDYADYRRPKRSKSADNEEGYSFTTTVASRLNLSDILSYAHRISYTTFAPPEFGAGQAPLRGALPPAPQDEQMRASQLYSFADLYVGLPKVVEDKDQVIEPLMEMPPPPLPPPLLPAESNPLANPAIQGLIPSNIMVPPGWKPGMPVELPSDLPLPPPGWKPGDPVPLPPLDSLPASARFEEQPPRPAAPHVLPKLPEPIQVPHVQLLYWIRTMIAVIMAVKEARMTKFDGPMFVSSLPSLTFIVLKFNSQLMLLYPYQ</sequence>
<keyword evidence="8" id="KW-1185">Reference proteome</keyword>
<proteinExistence type="inferred from homology"/>
<comment type="subcellular location">
    <subcellularLocation>
        <location evidence="1">Nucleus</location>
    </subcellularLocation>
</comment>
<evidence type="ECO:0000313" key="8">
    <source>
        <dbReference type="Proteomes" id="UP001279734"/>
    </source>
</evidence>
<organism evidence="7 8">
    <name type="scientific">Nepenthes gracilis</name>
    <name type="common">Slender pitcher plant</name>
    <dbReference type="NCBI Taxonomy" id="150966"/>
    <lineage>
        <taxon>Eukaryota</taxon>
        <taxon>Viridiplantae</taxon>
        <taxon>Streptophyta</taxon>
        <taxon>Embryophyta</taxon>
        <taxon>Tracheophyta</taxon>
        <taxon>Spermatophyta</taxon>
        <taxon>Magnoliopsida</taxon>
        <taxon>eudicotyledons</taxon>
        <taxon>Gunneridae</taxon>
        <taxon>Pentapetalae</taxon>
        <taxon>Caryophyllales</taxon>
        <taxon>Nepenthaceae</taxon>
        <taxon>Nepenthes</taxon>
    </lineage>
</organism>
<protein>
    <submittedName>
        <fullName evidence="7">Uncharacterized protein</fullName>
    </submittedName>
</protein>
<evidence type="ECO:0000256" key="2">
    <source>
        <dbReference type="ARBA" id="ARBA00009626"/>
    </source>
</evidence>
<accession>A0AAD3TBX1</accession>
<dbReference type="EMBL" id="BSYO01000031">
    <property type="protein sequence ID" value="GMH26710.1"/>
    <property type="molecule type" value="Genomic_DNA"/>
</dbReference>
<feature type="region of interest" description="Disordered" evidence="6">
    <location>
        <begin position="157"/>
        <end position="195"/>
    </location>
</feature>
<name>A0AAD3TBX1_NEPGR</name>
<comment type="similarity">
    <text evidence="2">Belongs to the Mediator complex subunit 4 family.</text>
</comment>
<gene>
    <name evidence="7" type="ORF">Nepgr_028553</name>
</gene>
<keyword evidence="5" id="KW-0539">Nucleus</keyword>
<feature type="compositionally biased region" description="Pro residues" evidence="6">
    <location>
        <begin position="157"/>
        <end position="175"/>
    </location>
</feature>
<comment type="caution">
    <text evidence="7">The sequence shown here is derived from an EMBL/GenBank/DDBJ whole genome shotgun (WGS) entry which is preliminary data.</text>
</comment>
<reference evidence="7" key="1">
    <citation type="submission" date="2023-05" db="EMBL/GenBank/DDBJ databases">
        <title>Nepenthes gracilis genome sequencing.</title>
        <authorList>
            <person name="Fukushima K."/>
        </authorList>
    </citation>
    <scope>NUCLEOTIDE SEQUENCE</scope>
    <source>
        <strain evidence="7">SING2019-196</strain>
    </source>
</reference>
<dbReference type="InterPro" id="IPR019258">
    <property type="entry name" value="Mediator_Med4"/>
</dbReference>
<keyword evidence="3" id="KW-0805">Transcription regulation</keyword>
<dbReference type="AlphaFoldDB" id="A0AAD3TBX1"/>